<gene>
    <name evidence="1" type="ordered locus">Psta_3433</name>
</gene>
<reference evidence="1 2" key="1">
    <citation type="journal article" date="2009" name="Stand. Genomic Sci.">
        <title>Complete genome sequence of Pirellula staleyi type strain (ATCC 27377).</title>
        <authorList>
            <person name="Clum A."/>
            <person name="Tindall B.J."/>
            <person name="Sikorski J."/>
            <person name="Ivanova N."/>
            <person name="Mavrommatis K."/>
            <person name="Lucas S."/>
            <person name="Glavina del Rio T."/>
            <person name="Nolan M."/>
            <person name="Chen F."/>
            <person name="Tice H."/>
            <person name="Pitluck S."/>
            <person name="Cheng J.F."/>
            <person name="Chertkov O."/>
            <person name="Brettin T."/>
            <person name="Han C."/>
            <person name="Detter J.C."/>
            <person name="Kuske C."/>
            <person name="Bruce D."/>
            <person name="Goodwin L."/>
            <person name="Ovchinikova G."/>
            <person name="Pati A."/>
            <person name="Mikhailova N."/>
            <person name="Chen A."/>
            <person name="Palaniappan K."/>
            <person name="Land M."/>
            <person name="Hauser L."/>
            <person name="Chang Y.J."/>
            <person name="Jeffries C.D."/>
            <person name="Chain P."/>
            <person name="Rohde M."/>
            <person name="Goker M."/>
            <person name="Bristow J."/>
            <person name="Eisen J.A."/>
            <person name="Markowitz V."/>
            <person name="Hugenholtz P."/>
            <person name="Kyrpides N.C."/>
            <person name="Klenk H.P."/>
            <person name="Lapidus A."/>
        </authorList>
    </citation>
    <scope>NUCLEOTIDE SEQUENCE [LARGE SCALE GENOMIC DNA]</scope>
    <source>
        <strain evidence="2">ATCC 27377 / DSM 6068 / ICPB 4128</strain>
    </source>
</reference>
<keyword evidence="2" id="KW-1185">Reference proteome</keyword>
<protein>
    <submittedName>
        <fullName evidence="1">Uncharacterized protein</fullName>
    </submittedName>
</protein>
<sequence precursor="true">MIAGTLTAYAALSVLSCLCARSSGSFNLWSFAVTQADAVSQFGAYLANLSNKVRQPQWLFGHLIKFFNRIVCQMVAWLGGRDEVVAAVIAGYHR</sequence>
<evidence type="ECO:0000313" key="2">
    <source>
        <dbReference type="Proteomes" id="UP000001887"/>
    </source>
</evidence>
<dbReference type="HOGENOM" id="CLU_2383622_0_0_0"/>
<proteinExistence type="predicted"/>
<organism evidence="1 2">
    <name type="scientific">Pirellula staleyi (strain ATCC 27377 / DSM 6068 / ICPB 4128)</name>
    <name type="common">Pirella staleyi</name>
    <dbReference type="NCBI Taxonomy" id="530564"/>
    <lineage>
        <taxon>Bacteria</taxon>
        <taxon>Pseudomonadati</taxon>
        <taxon>Planctomycetota</taxon>
        <taxon>Planctomycetia</taxon>
        <taxon>Pirellulales</taxon>
        <taxon>Pirellulaceae</taxon>
        <taxon>Pirellula</taxon>
    </lineage>
</organism>
<dbReference type="EMBL" id="CP001848">
    <property type="protein sequence ID" value="ADB18096.1"/>
    <property type="molecule type" value="Genomic_DNA"/>
</dbReference>
<evidence type="ECO:0000313" key="1">
    <source>
        <dbReference type="EMBL" id="ADB18096.1"/>
    </source>
</evidence>
<name>D2QY19_PIRSD</name>
<dbReference type="Proteomes" id="UP000001887">
    <property type="component" value="Chromosome"/>
</dbReference>
<dbReference type="KEGG" id="psl:Psta_3433"/>
<dbReference type="AlphaFoldDB" id="D2QY19"/>
<accession>D2QY19</accession>
<dbReference type="STRING" id="530564.Psta_3433"/>